<dbReference type="EMBL" id="NHSF01000083">
    <property type="protein sequence ID" value="MBK5932245.1"/>
    <property type="molecule type" value="Genomic_DNA"/>
</dbReference>
<gene>
    <name evidence="5" type="ORF">CCR82_17315</name>
</gene>
<name>A0AAJ0UIR4_HALSE</name>
<dbReference type="CDD" id="cd03442">
    <property type="entry name" value="BFIT_BACH"/>
    <property type="match status" value="1"/>
</dbReference>
<dbReference type="PROSITE" id="PS51770">
    <property type="entry name" value="HOTDOG_ACOT"/>
    <property type="match status" value="1"/>
</dbReference>
<comment type="caution">
    <text evidence="5">The sequence shown here is derived from an EMBL/GenBank/DDBJ whole genome shotgun (WGS) entry which is preliminary data.</text>
</comment>
<evidence type="ECO:0000256" key="2">
    <source>
        <dbReference type="ARBA" id="ARBA00022801"/>
    </source>
</evidence>
<dbReference type="PANTHER" id="PTHR11049">
    <property type="entry name" value="ACYL COENZYME A THIOESTER HYDROLASE"/>
    <property type="match status" value="1"/>
</dbReference>
<evidence type="ECO:0000256" key="1">
    <source>
        <dbReference type="ARBA" id="ARBA00010458"/>
    </source>
</evidence>
<reference evidence="5" key="1">
    <citation type="submission" date="2017-05" db="EMBL/GenBank/DDBJ databases">
        <authorList>
            <person name="Imhoff J.F."/>
            <person name="Rahn T."/>
            <person name="Kuenzel S."/>
            <person name="Neulinger S.C."/>
        </authorList>
    </citation>
    <scope>NUCLEOTIDE SEQUENCE</scope>
    <source>
        <strain evidence="5">DSM 4395</strain>
    </source>
</reference>
<keyword evidence="2 3" id="KW-0378">Hydrolase</keyword>
<dbReference type="SUPFAM" id="SSF54637">
    <property type="entry name" value="Thioesterase/thiol ester dehydrase-isomerase"/>
    <property type="match status" value="1"/>
</dbReference>
<organism evidence="5 6">
    <name type="scientific">Halochromatium salexigens</name>
    <name type="common">Chromatium salexigens</name>
    <dbReference type="NCBI Taxonomy" id="49447"/>
    <lineage>
        <taxon>Bacteria</taxon>
        <taxon>Pseudomonadati</taxon>
        <taxon>Pseudomonadota</taxon>
        <taxon>Gammaproteobacteria</taxon>
        <taxon>Chromatiales</taxon>
        <taxon>Chromatiaceae</taxon>
        <taxon>Halochromatium</taxon>
    </lineage>
</organism>
<feature type="domain" description="HotDog ACOT-type" evidence="4">
    <location>
        <begin position="20"/>
        <end position="133"/>
    </location>
</feature>
<dbReference type="InterPro" id="IPR033120">
    <property type="entry name" value="HOTDOG_ACOT"/>
</dbReference>
<dbReference type="GO" id="GO:0052816">
    <property type="term" value="F:long-chain fatty acyl-CoA hydrolase activity"/>
    <property type="evidence" value="ECO:0007669"/>
    <property type="project" value="TreeGrafter"/>
</dbReference>
<evidence type="ECO:0000256" key="3">
    <source>
        <dbReference type="PROSITE-ProRule" id="PRU01106"/>
    </source>
</evidence>
<dbReference type="InterPro" id="IPR029069">
    <property type="entry name" value="HotDog_dom_sf"/>
</dbReference>
<dbReference type="GO" id="GO:0006637">
    <property type="term" value="P:acyl-CoA metabolic process"/>
    <property type="evidence" value="ECO:0007669"/>
    <property type="project" value="TreeGrafter"/>
</dbReference>
<accession>A0AAJ0UIR4</accession>
<evidence type="ECO:0000313" key="5">
    <source>
        <dbReference type="EMBL" id="MBK5932245.1"/>
    </source>
</evidence>
<dbReference type="PANTHER" id="PTHR11049:SF5">
    <property type="entry name" value="ACYL-COA THIOESTER HYDROLASE YCIA"/>
    <property type="match status" value="1"/>
</dbReference>
<keyword evidence="6" id="KW-1185">Reference proteome</keyword>
<reference evidence="5" key="2">
    <citation type="journal article" date="2020" name="Microorganisms">
        <title>Osmotic Adaptation and Compatible Solute Biosynthesis of Phototrophic Bacteria as Revealed from Genome Analyses.</title>
        <authorList>
            <person name="Imhoff J.F."/>
            <person name="Rahn T."/>
            <person name="Kunzel S."/>
            <person name="Keller A."/>
            <person name="Neulinger S.C."/>
        </authorList>
    </citation>
    <scope>NUCLEOTIDE SEQUENCE</scope>
    <source>
        <strain evidence="5">DSM 4395</strain>
    </source>
</reference>
<dbReference type="InterPro" id="IPR006683">
    <property type="entry name" value="Thioestr_dom"/>
</dbReference>
<protein>
    <submittedName>
        <fullName evidence="5">Acyl-CoA thioesterase</fullName>
    </submittedName>
</protein>
<evidence type="ECO:0000313" key="6">
    <source>
        <dbReference type="Proteomes" id="UP001296967"/>
    </source>
</evidence>
<dbReference type="GO" id="GO:0009062">
    <property type="term" value="P:fatty acid catabolic process"/>
    <property type="evidence" value="ECO:0007669"/>
    <property type="project" value="TreeGrafter"/>
</dbReference>
<proteinExistence type="inferred from homology"/>
<dbReference type="Gene3D" id="3.10.129.10">
    <property type="entry name" value="Hotdog Thioesterase"/>
    <property type="match status" value="1"/>
</dbReference>
<dbReference type="AlphaFoldDB" id="A0AAJ0UIR4"/>
<sequence length="145" mass="15364">MNKAALPATHPSPALPLETSEWQLALRVFAAPADTNPDGDIFGGWLLAQADIAGATLAVARAQGRVATVAINAFQFRAPIRVGDLVDLYARVEHTGQTSITVDISAWARRASRPEATREVATGRLVFVAVDAAGRPRRLPTPGDT</sequence>
<dbReference type="GO" id="GO:0005829">
    <property type="term" value="C:cytosol"/>
    <property type="evidence" value="ECO:0007669"/>
    <property type="project" value="TreeGrafter"/>
</dbReference>
<comment type="similarity">
    <text evidence="1">Belongs to the acyl coenzyme A hydrolase family.</text>
</comment>
<dbReference type="InterPro" id="IPR040170">
    <property type="entry name" value="Cytosol_ACT"/>
</dbReference>
<evidence type="ECO:0000259" key="4">
    <source>
        <dbReference type="PROSITE" id="PS51770"/>
    </source>
</evidence>
<dbReference type="Proteomes" id="UP001296967">
    <property type="component" value="Unassembled WGS sequence"/>
</dbReference>
<dbReference type="RefSeq" id="WP_201247086.1">
    <property type="nucleotide sequence ID" value="NZ_NHSF01000083.1"/>
</dbReference>
<dbReference type="Pfam" id="PF03061">
    <property type="entry name" value="4HBT"/>
    <property type="match status" value="1"/>
</dbReference>